<dbReference type="InterPro" id="IPR029000">
    <property type="entry name" value="Cyclophilin-like_dom_sf"/>
</dbReference>
<dbReference type="Pfam" id="PF00160">
    <property type="entry name" value="Pro_isomerase"/>
    <property type="match status" value="1"/>
</dbReference>
<organism evidence="7 8">
    <name type="scientific">Candidatus Doudnabacteria bacterium RIFCSPHIGHO2_12_FULL_48_16</name>
    <dbReference type="NCBI Taxonomy" id="1817838"/>
    <lineage>
        <taxon>Bacteria</taxon>
        <taxon>Candidatus Doudnaibacteriota</taxon>
    </lineage>
</organism>
<evidence type="ECO:0000256" key="1">
    <source>
        <dbReference type="ARBA" id="ARBA00002388"/>
    </source>
</evidence>
<comment type="similarity">
    <text evidence="2 5">Belongs to the cyclophilin-type PPIase family.</text>
</comment>
<proteinExistence type="inferred from homology"/>
<keyword evidence="3 5" id="KW-0697">Rotamase</keyword>
<dbReference type="AlphaFoldDB" id="A0A1F5PL35"/>
<dbReference type="PIRSF" id="PIRSF001467">
    <property type="entry name" value="Peptidylpro_ismrse"/>
    <property type="match status" value="1"/>
</dbReference>
<evidence type="ECO:0000256" key="3">
    <source>
        <dbReference type="ARBA" id="ARBA00023110"/>
    </source>
</evidence>
<sequence>MGSFEVTLNGKAAPKTVANFIKLATDGYCNNTKFHRILKDFVIQGCDPNSKQDDPTTWGQGGPGYTVPAEIGLKANVGAIGMASTQAKGPSSGSQFFIVTKESADVQASLDGNYTFFGYVTSGMDVVTKIAAVPVQPNLYDEPSLPINPVIIKKITIK</sequence>
<evidence type="ECO:0000313" key="8">
    <source>
        <dbReference type="Proteomes" id="UP000177682"/>
    </source>
</evidence>
<dbReference type="PANTHER" id="PTHR45625">
    <property type="entry name" value="PEPTIDYL-PROLYL CIS-TRANS ISOMERASE-RELATED"/>
    <property type="match status" value="1"/>
</dbReference>
<dbReference type="PRINTS" id="PR00153">
    <property type="entry name" value="CSAPPISMRASE"/>
</dbReference>
<dbReference type="EC" id="5.2.1.8" evidence="5"/>
<comment type="caution">
    <text evidence="7">The sequence shown here is derived from an EMBL/GenBank/DDBJ whole genome shotgun (WGS) entry which is preliminary data.</text>
</comment>
<dbReference type="Proteomes" id="UP000177682">
    <property type="component" value="Unassembled WGS sequence"/>
</dbReference>
<evidence type="ECO:0000256" key="5">
    <source>
        <dbReference type="RuleBase" id="RU363019"/>
    </source>
</evidence>
<evidence type="ECO:0000313" key="7">
    <source>
        <dbReference type="EMBL" id="OGE90410.1"/>
    </source>
</evidence>
<dbReference type="SUPFAM" id="SSF50891">
    <property type="entry name" value="Cyclophilin-like"/>
    <property type="match status" value="1"/>
</dbReference>
<dbReference type="Gene3D" id="2.40.100.10">
    <property type="entry name" value="Cyclophilin-like"/>
    <property type="match status" value="1"/>
</dbReference>
<evidence type="ECO:0000256" key="2">
    <source>
        <dbReference type="ARBA" id="ARBA00007365"/>
    </source>
</evidence>
<comment type="catalytic activity">
    <reaction evidence="5">
        <text>[protein]-peptidylproline (omega=180) = [protein]-peptidylproline (omega=0)</text>
        <dbReference type="Rhea" id="RHEA:16237"/>
        <dbReference type="Rhea" id="RHEA-COMP:10747"/>
        <dbReference type="Rhea" id="RHEA-COMP:10748"/>
        <dbReference type="ChEBI" id="CHEBI:83833"/>
        <dbReference type="ChEBI" id="CHEBI:83834"/>
        <dbReference type="EC" id="5.2.1.8"/>
    </reaction>
</comment>
<dbReference type="GO" id="GO:0003755">
    <property type="term" value="F:peptidyl-prolyl cis-trans isomerase activity"/>
    <property type="evidence" value="ECO:0007669"/>
    <property type="project" value="UniProtKB-UniRule"/>
</dbReference>
<name>A0A1F5PL35_9BACT</name>
<dbReference type="InterPro" id="IPR044666">
    <property type="entry name" value="Cyclophilin_A-like"/>
</dbReference>
<gene>
    <name evidence="7" type="ORF">A3E29_03715</name>
</gene>
<dbReference type="PANTHER" id="PTHR45625:SF4">
    <property type="entry name" value="PEPTIDYLPROLYL ISOMERASE DOMAIN AND WD REPEAT-CONTAINING PROTEIN 1"/>
    <property type="match status" value="1"/>
</dbReference>
<dbReference type="PROSITE" id="PS50072">
    <property type="entry name" value="CSA_PPIASE_2"/>
    <property type="match status" value="1"/>
</dbReference>
<reference evidence="7 8" key="1">
    <citation type="journal article" date="2016" name="Nat. Commun.">
        <title>Thousands of microbial genomes shed light on interconnected biogeochemical processes in an aquifer system.</title>
        <authorList>
            <person name="Anantharaman K."/>
            <person name="Brown C.T."/>
            <person name="Hug L.A."/>
            <person name="Sharon I."/>
            <person name="Castelle C.J."/>
            <person name="Probst A.J."/>
            <person name="Thomas B.C."/>
            <person name="Singh A."/>
            <person name="Wilkins M.J."/>
            <person name="Karaoz U."/>
            <person name="Brodie E.L."/>
            <person name="Williams K.H."/>
            <person name="Hubbard S.S."/>
            <person name="Banfield J.F."/>
        </authorList>
    </citation>
    <scope>NUCLEOTIDE SEQUENCE [LARGE SCALE GENOMIC DNA]</scope>
</reference>
<dbReference type="CDD" id="cd00317">
    <property type="entry name" value="cyclophilin"/>
    <property type="match status" value="1"/>
</dbReference>
<dbReference type="EMBL" id="MFEY01000007">
    <property type="protein sequence ID" value="OGE90410.1"/>
    <property type="molecule type" value="Genomic_DNA"/>
</dbReference>
<feature type="domain" description="PPIase cyclophilin-type" evidence="6">
    <location>
        <begin position="1"/>
        <end position="157"/>
    </location>
</feature>
<evidence type="ECO:0000256" key="4">
    <source>
        <dbReference type="ARBA" id="ARBA00023235"/>
    </source>
</evidence>
<accession>A0A1F5PL35</accession>
<comment type="function">
    <text evidence="1 5">PPIases accelerate the folding of proteins. It catalyzes the cis-trans isomerization of proline imidic peptide bonds in oligopeptides.</text>
</comment>
<dbReference type="InterPro" id="IPR024936">
    <property type="entry name" value="Cyclophilin-type_PPIase"/>
</dbReference>
<dbReference type="InterPro" id="IPR002130">
    <property type="entry name" value="Cyclophilin-type_PPIase_dom"/>
</dbReference>
<protein>
    <recommendedName>
        <fullName evidence="5">Peptidyl-prolyl cis-trans isomerase</fullName>
        <shortName evidence="5">PPIase</shortName>
        <ecNumber evidence="5">5.2.1.8</ecNumber>
    </recommendedName>
</protein>
<evidence type="ECO:0000259" key="6">
    <source>
        <dbReference type="PROSITE" id="PS50072"/>
    </source>
</evidence>
<keyword evidence="4 5" id="KW-0413">Isomerase</keyword>